<protein>
    <submittedName>
        <fullName evidence="2">Uncharacterized protein</fullName>
    </submittedName>
</protein>
<comment type="caution">
    <text evidence="2">The sequence shown here is derived from an EMBL/GenBank/DDBJ whole genome shotgun (WGS) entry which is preliminary data.</text>
</comment>
<dbReference type="EMBL" id="JAHLQO010000003">
    <property type="protein sequence ID" value="MBU5669057.1"/>
    <property type="molecule type" value="Genomic_DNA"/>
</dbReference>
<reference evidence="2 3" key="1">
    <citation type="submission" date="2021-06" db="EMBL/GenBank/DDBJ databases">
        <authorList>
            <person name="Sun Q."/>
            <person name="Li D."/>
        </authorList>
    </citation>
    <scope>NUCLEOTIDE SEQUENCE [LARGE SCALE GENOMIC DNA]</scope>
    <source>
        <strain evidence="2 3">MSJ-1</strain>
    </source>
</reference>
<evidence type="ECO:0000313" key="2">
    <source>
        <dbReference type="EMBL" id="MBU5669057.1"/>
    </source>
</evidence>
<name>A0ABS6FFV7_9FIRM</name>
<keyword evidence="1" id="KW-0175">Coiled coil</keyword>
<keyword evidence="3" id="KW-1185">Reference proteome</keyword>
<organism evidence="2 3">
    <name type="scientific">Peptoniphilus ovalis</name>
    <dbReference type="NCBI Taxonomy" id="2841503"/>
    <lineage>
        <taxon>Bacteria</taxon>
        <taxon>Bacillati</taxon>
        <taxon>Bacillota</taxon>
        <taxon>Tissierellia</taxon>
        <taxon>Tissierellales</taxon>
        <taxon>Peptoniphilaceae</taxon>
        <taxon>Peptoniphilus</taxon>
    </lineage>
</organism>
<gene>
    <name evidence="2" type="ORF">KQI68_04290</name>
</gene>
<dbReference type="Proteomes" id="UP000783742">
    <property type="component" value="Unassembled WGS sequence"/>
</dbReference>
<feature type="coiled-coil region" evidence="1">
    <location>
        <begin position="7"/>
        <end position="76"/>
    </location>
</feature>
<proteinExistence type="predicted"/>
<accession>A0ABS6FFV7</accession>
<evidence type="ECO:0000313" key="3">
    <source>
        <dbReference type="Proteomes" id="UP000783742"/>
    </source>
</evidence>
<evidence type="ECO:0000256" key="1">
    <source>
        <dbReference type="SAM" id="Coils"/>
    </source>
</evidence>
<sequence>MNYEENLKNLKEELDRAKSLKYKAEARLEQLNAQKKDILEEIEKLGVKPEDLESEINNLKDEIDKLFNEAEELMPRL</sequence>
<dbReference type="RefSeq" id="WP_216548906.1">
    <property type="nucleotide sequence ID" value="NZ_JAHLQO010000003.1"/>
</dbReference>